<name>A0A9Q0UCH3_SALPP</name>
<reference evidence="1" key="1">
    <citation type="submission" date="2022-11" db="EMBL/GenBank/DDBJ databases">
        <authorList>
            <person name="Hyden B.L."/>
            <person name="Feng K."/>
            <person name="Yates T."/>
            <person name="Jawdy S."/>
            <person name="Smart L.B."/>
            <person name="Muchero W."/>
        </authorList>
    </citation>
    <scope>NUCLEOTIDE SEQUENCE</scope>
    <source>
        <tissue evidence="1">Shoot tip</tissue>
    </source>
</reference>
<dbReference type="AlphaFoldDB" id="A0A9Q0UCH3"/>
<keyword evidence="2" id="KW-1185">Reference proteome</keyword>
<accession>A0A9Q0UCH3</accession>
<sequence>MVQKLWDQLPMNVGDRHYDPLFPFNFGLKTNSAPDFRGEVNLIWNYWEAICIRSDDFCDFQFMFHRLNPHVVSYRQEGGFKSNEHDLFAD</sequence>
<organism evidence="1 2">
    <name type="scientific">Salix purpurea</name>
    <name type="common">Purple osier willow</name>
    <dbReference type="NCBI Taxonomy" id="77065"/>
    <lineage>
        <taxon>Eukaryota</taxon>
        <taxon>Viridiplantae</taxon>
        <taxon>Streptophyta</taxon>
        <taxon>Embryophyta</taxon>
        <taxon>Tracheophyta</taxon>
        <taxon>Spermatophyta</taxon>
        <taxon>Magnoliopsida</taxon>
        <taxon>eudicotyledons</taxon>
        <taxon>Gunneridae</taxon>
        <taxon>Pentapetalae</taxon>
        <taxon>rosids</taxon>
        <taxon>fabids</taxon>
        <taxon>Malpighiales</taxon>
        <taxon>Salicaceae</taxon>
        <taxon>Saliceae</taxon>
        <taxon>Salix</taxon>
    </lineage>
</organism>
<dbReference type="Proteomes" id="UP001151532">
    <property type="component" value="Chromosome 8"/>
</dbReference>
<protein>
    <submittedName>
        <fullName evidence="1">Uncharacterized protein</fullName>
    </submittedName>
</protein>
<evidence type="ECO:0000313" key="2">
    <source>
        <dbReference type="Proteomes" id="UP001151532"/>
    </source>
</evidence>
<reference evidence="1" key="2">
    <citation type="journal article" date="2023" name="Int. J. Mol. Sci.">
        <title>De Novo Assembly and Annotation of 11 Diverse Shrub Willow (Salix) Genomes Reveals Novel Gene Organization in Sex-Linked Regions.</title>
        <authorList>
            <person name="Hyden B."/>
            <person name="Feng K."/>
            <person name="Yates T.B."/>
            <person name="Jawdy S."/>
            <person name="Cereghino C."/>
            <person name="Smart L.B."/>
            <person name="Muchero W."/>
        </authorList>
    </citation>
    <scope>NUCLEOTIDE SEQUENCE</scope>
    <source>
        <tissue evidence="1">Shoot tip</tissue>
    </source>
</reference>
<comment type="caution">
    <text evidence="1">The sequence shown here is derived from an EMBL/GenBank/DDBJ whole genome shotgun (WGS) entry which is preliminary data.</text>
</comment>
<proteinExistence type="predicted"/>
<evidence type="ECO:0000313" key="1">
    <source>
        <dbReference type="EMBL" id="KAJ6727506.1"/>
    </source>
</evidence>
<dbReference type="EMBL" id="JAPFFK010000013">
    <property type="protein sequence ID" value="KAJ6727506.1"/>
    <property type="molecule type" value="Genomic_DNA"/>
</dbReference>
<gene>
    <name evidence="1" type="ORF">OIU79_005401</name>
</gene>